<feature type="compositionally biased region" description="Basic and acidic residues" evidence="1">
    <location>
        <begin position="937"/>
        <end position="951"/>
    </location>
</feature>
<proteinExistence type="predicted"/>
<evidence type="ECO:0000313" key="2">
    <source>
        <dbReference type="EMBL" id="RVD88878.1"/>
    </source>
</evidence>
<evidence type="ECO:0000313" key="3">
    <source>
        <dbReference type="Proteomes" id="UP000283090"/>
    </source>
</evidence>
<feature type="compositionally biased region" description="Basic residues" evidence="1">
    <location>
        <begin position="651"/>
        <end position="664"/>
    </location>
</feature>
<feature type="compositionally biased region" description="Basic and acidic residues" evidence="1">
    <location>
        <begin position="374"/>
        <end position="383"/>
    </location>
</feature>
<feature type="region of interest" description="Disordered" evidence="1">
    <location>
        <begin position="532"/>
        <end position="599"/>
    </location>
</feature>
<keyword evidence="3" id="KW-1185">Reference proteome</keyword>
<comment type="caution">
    <text evidence="2">The sequence shown here is derived from an EMBL/GenBank/DDBJ whole genome shotgun (WGS) entry which is preliminary data.</text>
</comment>
<gene>
    <name evidence="2" type="ORF">DFL_003048</name>
</gene>
<name>A0A437ACR4_ARTFL</name>
<feature type="compositionally biased region" description="Basic and acidic residues" evidence="1">
    <location>
        <begin position="561"/>
        <end position="573"/>
    </location>
</feature>
<feature type="compositionally biased region" description="Basic and acidic residues" evidence="1">
    <location>
        <begin position="343"/>
        <end position="352"/>
    </location>
</feature>
<sequence>MSLPEIQPQRTDQWDNPILPADYHGFSRVMCNEYLCDMILDYMDHGPTLWSLLNISRSVRACLLTYHFHRYRRIVIMRIFMPSHWAMPHPTNWTLRDEKYRRRMIDNGRWPKNKKYFDRFTDFNFEEFVIGKVLRIPYWVAPTIDTSYIEKMTNLGLFLTTLILDGTAVTGRGLFPASDPDEGAKRQAKIRFENLFKAGWFDAKILTRFPPPVTLPPPESNIPIPGPFSGFIAAMNDGRTVQLGNPYGAVTGGKVRRKDYFHVVDGIRPRVPVALTTLIPGKYKTHLPGGEENFPERTSHLPTRPEYTHAPNDPPKDGHPDEIKKYRPRFESLAGPVSGPDCEDSHGERDKTFTAMGLSGKGLHTHSAAGAGLDGREECKYSEGEEIEDEPNEEGAEEEQRPRKTKLVKVKDPGRQILGELCEICVPFFTCGDCGDFYCPSCLVEPREDDRPNPWAREQFLKDHNVVMGKDEYSCFTCQACFEYQLAWAKNEQERVEIWKFMGVNILQREMKDVKAKESEYATEADIQRRTRESTWGSYSAPKKKKRRPKVEDQVSSVVELKNDADSSDHESDGSGETSDTSSGYSSSSTPPEKSGENHPVIKKIDALYLLLGILVSRSTSTPHGTAELMKAMHLARKNILARKLAEQSYKRKRENNKQGRKRVKNADDPALNDPILKDSQRNYILEINTHPRPAGQRAATPLRNVVDEVEVNKLKKNFEWDQIWRGLSLRSRRKTKMKGRGREIGKKIAQRGVDWRLQYLPDDWSGERGKRVRRDAELSSSSDEDNIVIVTKDEKKKRKSLTKPRLAMMKMKLRGNKGSDGKALKVATVILEEQKRDIKQLGKLWAAKEAERKQEEAEEEAKKLRGLKGLMKRRAEKKEKCSKPQKKKSRRQKVGSAEDDMAEPPVRARGRRVRFVEVSGQDPPGVARRTPTVLDGRGRKIYKEETKEGS</sequence>
<feature type="compositionally biased region" description="Acidic residues" evidence="1">
    <location>
        <begin position="384"/>
        <end position="397"/>
    </location>
</feature>
<dbReference type="AlphaFoldDB" id="A0A437ACR4"/>
<feature type="compositionally biased region" description="Low complexity" evidence="1">
    <location>
        <begin position="575"/>
        <end position="593"/>
    </location>
</feature>
<feature type="compositionally biased region" description="Basic residues" evidence="1">
    <location>
        <begin position="865"/>
        <end position="876"/>
    </location>
</feature>
<feature type="compositionally biased region" description="Basic and acidic residues" evidence="1">
    <location>
        <begin position="851"/>
        <end position="864"/>
    </location>
</feature>
<feature type="compositionally biased region" description="Basic residues" evidence="1">
    <location>
        <begin position="884"/>
        <end position="894"/>
    </location>
</feature>
<evidence type="ECO:0000256" key="1">
    <source>
        <dbReference type="SAM" id="MobiDB-lite"/>
    </source>
</evidence>
<dbReference type="GeneID" id="93585359"/>
<accession>A0A437ACR4</accession>
<feature type="region of interest" description="Disordered" evidence="1">
    <location>
        <begin position="649"/>
        <end position="676"/>
    </location>
</feature>
<organism evidence="2 3">
    <name type="scientific">Arthrobotrys flagrans</name>
    <name type="common">Nematode-trapping fungus</name>
    <name type="synonym">Trichothecium flagrans</name>
    <dbReference type="NCBI Taxonomy" id="97331"/>
    <lineage>
        <taxon>Eukaryota</taxon>
        <taxon>Fungi</taxon>
        <taxon>Dikarya</taxon>
        <taxon>Ascomycota</taxon>
        <taxon>Pezizomycotina</taxon>
        <taxon>Orbiliomycetes</taxon>
        <taxon>Orbiliales</taxon>
        <taxon>Orbiliaceae</taxon>
        <taxon>Arthrobotrys</taxon>
    </lineage>
</organism>
<feature type="region of interest" description="Disordered" evidence="1">
    <location>
        <begin position="284"/>
        <end position="407"/>
    </location>
</feature>
<dbReference type="VEuPathDB" id="FungiDB:DFL_003048"/>
<dbReference type="RefSeq" id="XP_067494422.1">
    <property type="nucleotide sequence ID" value="XM_067631924.1"/>
</dbReference>
<dbReference type="Proteomes" id="UP000283090">
    <property type="component" value="Unassembled WGS sequence"/>
</dbReference>
<feature type="region of interest" description="Disordered" evidence="1">
    <location>
        <begin position="851"/>
        <end position="951"/>
    </location>
</feature>
<dbReference type="OrthoDB" id="5335023at2759"/>
<feature type="compositionally biased region" description="Basic and acidic residues" evidence="1">
    <location>
        <begin position="314"/>
        <end position="330"/>
    </location>
</feature>
<protein>
    <submittedName>
        <fullName evidence="2">Uncharacterized protein</fullName>
    </submittedName>
</protein>
<dbReference type="EMBL" id="SAEB01000003">
    <property type="protein sequence ID" value="RVD88878.1"/>
    <property type="molecule type" value="Genomic_DNA"/>
</dbReference>
<reference evidence="2 3" key="1">
    <citation type="submission" date="2019-01" db="EMBL/GenBank/DDBJ databases">
        <title>Intercellular communication is required for trap formation in the nematode-trapping fungus Duddingtonia flagrans.</title>
        <authorList>
            <person name="Youssar L."/>
            <person name="Wernet V."/>
            <person name="Hensel N."/>
            <person name="Hildebrandt H.-G."/>
            <person name="Fischer R."/>
        </authorList>
    </citation>
    <scope>NUCLEOTIDE SEQUENCE [LARGE SCALE GENOMIC DNA]</scope>
    <source>
        <strain evidence="2 3">CBS H-5679</strain>
    </source>
</reference>